<reference evidence="3 4" key="1">
    <citation type="submission" date="2019-03" db="EMBL/GenBank/DDBJ databases">
        <title>Genomic Encyclopedia of Archaeal and Bacterial Type Strains, Phase II (KMG-II): from individual species to whole genera.</title>
        <authorList>
            <person name="Goeker M."/>
        </authorList>
    </citation>
    <scope>NUCLEOTIDE SEQUENCE [LARGE SCALE GENOMIC DNA]</scope>
    <source>
        <strain evidence="3 4">DSM 15235</strain>
    </source>
</reference>
<gene>
    <name evidence="3" type="ORF">BCF50_0576</name>
</gene>
<sequence>MQGRRILPFPAFFKIIIIDIMKKIILLSVMLLSEAISAQYMVWGNSFNSAADMQGWTFHDLNNNGNGWVQGQNIYYNGTSLVYGTSGTLRYSINLVPSGTATGFATENDWVISPKIDLTGASGTITLAGYIGRQRSTHTSVSRDIYIYVSTPQKEVPEISDFQQLATAAQNAGGALYKFTATTSLPADLTQFAESLVDISAFAGKKIYIGLWSNRITSGSAPNSQNINIDEMAIFSSVLSTNEVRSSKNLTRIAENPVKESLNLKLNPDLKESKTQITIYTITGQKVLAVPYSKNMNVETLPAGVYIAEVSDENISERLKLIKK</sequence>
<feature type="domain" description="Secretion system C-terminal sorting" evidence="2">
    <location>
        <begin position="256"/>
        <end position="320"/>
    </location>
</feature>
<name>A0ABY2FYF8_9FLAO</name>
<evidence type="ECO:0000313" key="3">
    <source>
        <dbReference type="EMBL" id="TDX94805.1"/>
    </source>
</evidence>
<protein>
    <submittedName>
        <fullName evidence="3">Secreted protein (Por secretion system target)</fullName>
    </submittedName>
</protein>
<dbReference type="Proteomes" id="UP000295709">
    <property type="component" value="Unassembled WGS sequence"/>
</dbReference>
<evidence type="ECO:0000256" key="1">
    <source>
        <dbReference type="ARBA" id="ARBA00022729"/>
    </source>
</evidence>
<evidence type="ECO:0000259" key="2">
    <source>
        <dbReference type="Pfam" id="PF18962"/>
    </source>
</evidence>
<dbReference type="InterPro" id="IPR026444">
    <property type="entry name" value="Secre_tail"/>
</dbReference>
<organism evidence="3 4">
    <name type="scientific">Chryseobacterium daecheongense</name>
    <dbReference type="NCBI Taxonomy" id="192389"/>
    <lineage>
        <taxon>Bacteria</taxon>
        <taxon>Pseudomonadati</taxon>
        <taxon>Bacteroidota</taxon>
        <taxon>Flavobacteriia</taxon>
        <taxon>Flavobacteriales</taxon>
        <taxon>Weeksellaceae</taxon>
        <taxon>Chryseobacterium group</taxon>
        <taxon>Chryseobacterium</taxon>
    </lineage>
</organism>
<dbReference type="NCBIfam" id="NF038128">
    <property type="entry name" value="choice_anch_J"/>
    <property type="match status" value="1"/>
</dbReference>
<dbReference type="Pfam" id="PF18962">
    <property type="entry name" value="Por_Secre_tail"/>
    <property type="match status" value="1"/>
</dbReference>
<accession>A0ABY2FYF8</accession>
<keyword evidence="4" id="KW-1185">Reference proteome</keyword>
<proteinExistence type="predicted"/>
<keyword evidence="1" id="KW-0732">Signal</keyword>
<dbReference type="EMBL" id="SOQW01000001">
    <property type="protein sequence ID" value="TDX94805.1"/>
    <property type="molecule type" value="Genomic_DNA"/>
</dbReference>
<comment type="caution">
    <text evidence="3">The sequence shown here is derived from an EMBL/GenBank/DDBJ whole genome shotgun (WGS) entry which is preliminary data.</text>
</comment>
<evidence type="ECO:0000313" key="4">
    <source>
        <dbReference type="Proteomes" id="UP000295709"/>
    </source>
</evidence>
<dbReference type="NCBIfam" id="TIGR04183">
    <property type="entry name" value="Por_Secre_tail"/>
    <property type="match status" value="1"/>
</dbReference>
<dbReference type="Gene3D" id="2.60.120.200">
    <property type="match status" value="1"/>
</dbReference>